<protein>
    <recommendedName>
        <fullName evidence="4">YEATS domain-containing protein</fullName>
    </recommendedName>
</protein>
<evidence type="ECO:0000313" key="6">
    <source>
        <dbReference type="Proteomes" id="UP000494040"/>
    </source>
</evidence>
<dbReference type="InterPro" id="IPR038704">
    <property type="entry name" value="YEAST_sf"/>
</dbReference>
<proteinExistence type="predicted"/>
<keyword evidence="1 2" id="KW-0539">Nucleus</keyword>
<dbReference type="Proteomes" id="UP000494040">
    <property type="component" value="Unassembled WGS sequence"/>
</dbReference>
<sequence>MSQNTKRADSQTDHGDNAKRAKTDHRGRDPPQRNNRLCNVLKTEIQNEIDIRNLDLERIEDRIFETRKAIEKIRQAVVTEFYSQSYKGVLQPPPHPAVKDTFRGKHLPIKTEIPSDDDNPLEVATENTNELVTKKEADDDSATTNQKQPRYIPPNYEEKDIIQLFEPRGNERKEKYRLLIGNISKWILDQEDSEITHKWTVYMKCKKENGDNVEIGSVFSSVVFFLHPSYKPNDVIRIDNPPFKLTRRGWGEFPLRVRLYFANELDKSLDVVHHIKLDRSHSGLDTFGGETIVDTWVHTKTDLSTKSTNSPLKDVNSPITPSVSALPFTNDISTDILSEIFGGPEEVPKNSFIDDIDIKTECDDVPIEDIDIKPLSPYPDMIATEEIKTEQFPEIVHEPPWTCIETSENGVHQNGEVATVNENQSEPSKKELLPEVVDFPEDFNQAISQEVIIESEDVPYSDNFTQKVIESDTKIKEEIIYSEPGEVVEEIIYDDEILDIKEETIDENNCDNSVNSTVSPVKLVETNVEKKLSTVSSNCFKPIKISLVKPQQFVENWSKVQLNPSSPKVSTSSPIKIISPNYTAKPNCKTLKIIPNLKRSPIKIIRPNSSTSSSDKEGIKQQVLFFDSTSSKSGNGAPLFKFILDPETVLKLPKGNGLKSSANPKSNVHQTANINQANKKAAKVHQSKPILVTTNTLGEKQTLVVQRKVLPGVSLLKKVEKTQNSPVLDDKTNCSDVPPQLSENIEFSINWLVKKYPLFDARAAKEGFRTVHPYCAPSRAAFLSWPLGKQRAAEWMRAKIISRLLKKACPSCQPWSTVQVLDWCRLMGFTPKDVSSADETTAVQEPISLNFSPPPILKGKTDISTFDKCENIDIINDNPISREHTKNLSDNENIIHLPLDNNLKGLGEFIAGSCTHYVSKSVSKEELITEGVAYPAALAVLVSAFNSIAEDLIRRSYAAGMIRHNNEAPKEIIENDVKNALFSRKEFDLFTNEGLGKEEDEN</sequence>
<dbReference type="OMA" id="AWERNSG"/>
<dbReference type="InterPro" id="IPR055129">
    <property type="entry name" value="YEATS_dom"/>
</dbReference>
<dbReference type="CTD" id="34172"/>
<feature type="domain" description="YEATS" evidence="4">
    <location>
        <begin position="168"/>
        <end position="311"/>
    </location>
</feature>
<dbReference type="GO" id="GO:0006355">
    <property type="term" value="P:regulation of DNA-templated transcription"/>
    <property type="evidence" value="ECO:0007669"/>
    <property type="project" value="InterPro"/>
</dbReference>
<dbReference type="CDD" id="cd16907">
    <property type="entry name" value="YEATS_YEATS2_like"/>
    <property type="match status" value="1"/>
</dbReference>
<keyword evidence="6" id="KW-1185">Reference proteome</keyword>
<feature type="compositionally biased region" description="Basic and acidic residues" evidence="3">
    <location>
        <begin position="1"/>
        <end position="31"/>
    </location>
</feature>
<evidence type="ECO:0000259" key="4">
    <source>
        <dbReference type="PROSITE" id="PS51037"/>
    </source>
</evidence>
<dbReference type="GeneID" id="106664465"/>
<dbReference type="PROSITE" id="PS51037">
    <property type="entry name" value="YEATS"/>
    <property type="match status" value="1"/>
</dbReference>
<dbReference type="InterPro" id="IPR005033">
    <property type="entry name" value="YEATS"/>
</dbReference>
<dbReference type="Pfam" id="PF03366">
    <property type="entry name" value="YEATS"/>
    <property type="match status" value="1"/>
</dbReference>
<dbReference type="OrthoDB" id="1741717at2759"/>
<reference evidence="5" key="1">
    <citation type="submission" date="2022-01" db="UniProtKB">
        <authorList>
            <consortium name="EnsemblMetazoa"/>
        </authorList>
    </citation>
    <scope>IDENTIFICATION</scope>
</reference>
<evidence type="ECO:0000256" key="1">
    <source>
        <dbReference type="ARBA" id="ARBA00023242"/>
    </source>
</evidence>
<dbReference type="GO" id="GO:0005634">
    <property type="term" value="C:nucleus"/>
    <property type="evidence" value="ECO:0007669"/>
    <property type="project" value="UniProtKB-SubCell"/>
</dbReference>
<comment type="subcellular location">
    <subcellularLocation>
        <location evidence="2">Nucleus</location>
    </subcellularLocation>
</comment>
<dbReference type="KEGG" id="clec:106664465"/>
<name>A0A8I6RKK7_CIMLE</name>
<dbReference type="Pfam" id="PF22951">
    <property type="entry name" value="3HBD"/>
    <property type="match status" value="1"/>
</dbReference>
<dbReference type="Gene3D" id="2.60.40.1970">
    <property type="entry name" value="YEATS domain"/>
    <property type="match status" value="1"/>
</dbReference>
<evidence type="ECO:0000256" key="3">
    <source>
        <dbReference type="SAM" id="MobiDB-lite"/>
    </source>
</evidence>
<dbReference type="RefSeq" id="XP_014245650.1">
    <property type="nucleotide sequence ID" value="XM_014390164.2"/>
</dbReference>
<dbReference type="AlphaFoldDB" id="A0A8I6RKK7"/>
<evidence type="ECO:0000256" key="2">
    <source>
        <dbReference type="PROSITE-ProRule" id="PRU00376"/>
    </source>
</evidence>
<accession>A0A8I6RKK7</accession>
<organism evidence="5 6">
    <name type="scientific">Cimex lectularius</name>
    <name type="common">Bed bug</name>
    <name type="synonym">Acanthia lectularia</name>
    <dbReference type="NCBI Taxonomy" id="79782"/>
    <lineage>
        <taxon>Eukaryota</taxon>
        <taxon>Metazoa</taxon>
        <taxon>Ecdysozoa</taxon>
        <taxon>Arthropoda</taxon>
        <taxon>Hexapoda</taxon>
        <taxon>Insecta</taxon>
        <taxon>Pterygota</taxon>
        <taxon>Neoptera</taxon>
        <taxon>Paraneoptera</taxon>
        <taxon>Hemiptera</taxon>
        <taxon>Heteroptera</taxon>
        <taxon>Panheteroptera</taxon>
        <taxon>Cimicomorpha</taxon>
        <taxon>Cimicidae</taxon>
        <taxon>Cimex</taxon>
    </lineage>
</organism>
<feature type="region of interest" description="Disordered" evidence="3">
    <location>
        <begin position="1"/>
        <end position="35"/>
    </location>
</feature>
<dbReference type="InterPro" id="IPR055127">
    <property type="entry name" value="YEATS2_3HBD"/>
</dbReference>
<dbReference type="PANTHER" id="PTHR23195">
    <property type="entry name" value="YEATS DOMAIN"/>
    <property type="match status" value="1"/>
</dbReference>
<evidence type="ECO:0000313" key="5">
    <source>
        <dbReference type="EnsemblMetazoa" id="XP_014245650.1"/>
    </source>
</evidence>
<dbReference type="EnsemblMetazoa" id="XM_014390164.2">
    <property type="protein sequence ID" value="XP_014245650.1"/>
    <property type="gene ID" value="LOC106664465"/>
</dbReference>